<dbReference type="Pfam" id="PF18936">
    <property type="entry name" value="DUF5684"/>
    <property type="match status" value="1"/>
</dbReference>
<gene>
    <name evidence="2" type="ORF">LKD70_05025</name>
</gene>
<evidence type="ECO:0000313" key="2">
    <source>
        <dbReference type="EMBL" id="MCC2253802.1"/>
    </source>
</evidence>
<feature type="transmembrane region" description="Helical" evidence="1">
    <location>
        <begin position="12"/>
        <end position="40"/>
    </location>
</feature>
<organism evidence="2 3">
    <name type="scientific">Ruminococcus turbiniformis</name>
    <dbReference type="NCBI Taxonomy" id="2881258"/>
    <lineage>
        <taxon>Bacteria</taxon>
        <taxon>Bacillati</taxon>
        <taxon>Bacillota</taxon>
        <taxon>Clostridia</taxon>
        <taxon>Eubacteriales</taxon>
        <taxon>Oscillospiraceae</taxon>
        <taxon>Ruminococcus</taxon>
    </lineage>
</organism>
<evidence type="ECO:0000313" key="3">
    <source>
        <dbReference type="Proteomes" id="UP001198151"/>
    </source>
</evidence>
<comment type="caution">
    <text evidence="2">The sequence shown here is derived from an EMBL/GenBank/DDBJ whole genome shotgun (WGS) entry which is preliminary data.</text>
</comment>
<proteinExistence type="predicted"/>
<dbReference type="InterPro" id="IPR043739">
    <property type="entry name" value="DUF5684"/>
</dbReference>
<reference evidence="2 3" key="1">
    <citation type="submission" date="2021-10" db="EMBL/GenBank/DDBJ databases">
        <title>Anaerobic single-cell dispensing facilitates the cultivation of human gut bacteria.</title>
        <authorList>
            <person name="Afrizal A."/>
        </authorList>
    </citation>
    <scope>NUCLEOTIDE SEQUENCE [LARGE SCALE GENOMIC DNA]</scope>
    <source>
        <strain evidence="2 3">CLA-AA-H200</strain>
    </source>
</reference>
<keyword evidence="1" id="KW-0812">Transmembrane</keyword>
<keyword evidence="1" id="KW-0472">Membrane</keyword>
<dbReference type="RefSeq" id="WP_227706941.1">
    <property type="nucleotide sequence ID" value="NZ_JAJEQX010000006.1"/>
</dbReference>
<accession>A0ABS8FV08</accession>
<feature type="transmembrane region" description="Helical" evidence="1">
    <location>
        <begin position="60"/>
        <end position="79"/>
    </location>
</feature>
<dbReference type="EMBL" id="JAJEQX010000006">
    <property type="protein sequence ID" value="MCC2253802.1"/>
    <property type="molecule type" value="Genomic_DNA"/>
</dbReference>
<feature type="transmembrane region" description="Helical" evidence="1">
    <location>
        <begin position="124"/>
        <end position="144"/>
    </location>
</feature>
<keyword evidence="3" id="KW-1185">Reference proteome</keyword>
<dbReference type="Proteomes" id="UP001198151">
    <property type="component" value="Unassembled WGS sequence"/>
</dbReference>
<feature type="transmembrane region" description="Helical" evidence="1">
    <location>
        <begin position="91"/>
        <end position="112"/>
    </location>
</feature>
<evidence type="ECO:0000256" key="1">
    <source>
        <dbReference type="SAM" id="Phobius"/>
    </source>
</evidence>
<protein>
    <submittedName>
        <fullName evidence="2">DUF5684 domain-containing protein</fullName>
    </submittedName>
</protein>
<name>A0ABS8FV08_9FIRM</name>
<keyword evidence="1" id="KW-1133">Transmembrane helix</keyword>
<sequence length="151" mass="16777">MIGAMIGAIFGAVFSAVGSIVYLSVLLLWFVLTVIARWMVFIKAGQPGWKSVIPIYSDYISYRIAWTANMFWFYLIFYFAGNMLEDSSIGIIAAAGTLCQAAAVLIALFYSLNLAKSFGKGTAFAIGLWIFEPLFTLILGFGSAQYQKRYW</sequence>